<organism evidence="8 9">
    <name type="scientific">Aristolochia fimbriata</name>
    <name type="common">White veined hardy Dutchman's pipe vine</name>
    <dbReference type="NCBI Taxonomy" id="158543"/>
    <lineage>
        <taxon>Eukaryota</taxon>
        <taxon>Viridiplantae</taxon>
        <taxon>Streptophyta</taxon>
        <taxon>Embryophyta</taxon>
        <taxon>Tracheophyta</taxon>
        <taxon>Spermatophyta</taxon>
        <taxon>Magnoliopsida</taxon>
        <taxon>Magnoliidae</taxon>
        <taxon>Piperales</taxon>
        <taxon>Aristolochiaceae</taxon>
        <taxon>Aristolochia</taxon>
    </lineage>
</organism>
<evidence type="ECO:0000259" key="7">
    <source>
        <dbReference type="PROSITE" id="PS50089"/>
    </source>
</evidence>
<proteinExistence type="predicted"/>
<evidence type="ECO:0000256" key="4">
    <source>
        <dbReference type="PROSITE-ProRule" id="PRU00175"/>
    </source>
</evidence>
<dbReference type="PANTHER" id="PTHR42647">
    <property type="entry name" value="SBP (S-RIBONUCLEASE BINDING PROTEIN) FAMILY PROTEIN"/>
    <property type="match status" value="1"/>
</dbReference>
<evidence type="ECO:0000256" key="6">
    <source>
        <dbReference type="SAM" id="MobiDB-lite"/>
    </source>
</evidence>
<dbReference type="AlphaFoldDB" id="A0AAV7EGG6"/>
<keyword evidence="9" id="KW-1185">Reference proteome</keyword>
<dbReference type="GO" id="GO:0008270">
    <property type="term" value="F:zinc ion binding"/>
    <property type="evidence" value="ECO:0007669"/>
    <property type="project" value="UniProtKB-KW"/>
</dbReference>
<feature type="coiled-coil region" evidence="5">
    <location>
        <begin position="195"/>
        <end position="229"/>
    </location>
</feature>
<evidence type="ECO:0000313" key="8">
    <source>
        <dbReference type="EMBL" id="KAG9447354.1"/>
    </source>
</evidence>
<feature type="region of interest" description="Disordered" evidence="6">
    <location>
        <begin position="64"/>
        <end position="93"/>
    </location>
</feature>
<protein>
    <recommendedName>
        <fullName evidence="7">RING-type domain-containing protein</fullName>
    </recommendedName>
</protein>
<dbReference type="PANTHER" id="PTHR42647:SF72">
    <property type="entry name" value="EF-HAND CALCIUM-BINDING DOMAIN-CONTAINING PROTEIN 4A"/>
    <property type="match status" value="1"/>
</dbReference>
<dbReference type="FunFam" id="3.30.40.10:FF:000239">
    <property type="entry name" value="probable BOI-related E3 ubiquitin-protein ligase 2"/>
    <property type="match status" value="1"/>
</dbReference>
<dbReference type="InterPro" id="IPR001841">
    <property type="entry name" value="Znf_RING"/>
</dbReference>
<gene>
    <name evidence="8" type="ORF">H6P81_013482</name>
</gene>
<dbReference type="CDD" id="cd16649">
    <property type="entry name" value="mRING-HC-C3HC5_CGRF1-like"/>
    <property type="match status" value="1"/>
</dbReference>
<name>A0AAV7EGG6_ARIFI</name>
<evidence type="ECO:0000256" key="3">
    <source>
        <dbReference type="ARBA" id="ARBA00022833"/>
    </source>
</evidence>
<sequence length="361" mass="40961">MAVQAQYPSNAFSVRNGVFEEVQMPYRDNHGANLLRAYSNYAGQPIFTGTVFSDPESELTCNLSASRKRSREDHQMALTPQQQQQQQQHHHNNMSTHLRFANLPKVPEKLANNASPSSTGLQLSYEESRMMESACTSTSGRSTAIFSPHSQDLASCLYQQNLEVDALIRLQSEKLRLGLEDARKRHCRSLLSVLEQQVLKRLREKETELETASRRNLELEEKVRQISAENQIWFNVAKNNEAIVSNLRTSLEQILLQNAGAAKEGYGDSTEGAVGATADDAQSCCFAEEEQEQQKERRERTVRENREMKHRKTCRVCKENDVCVLLLPCRHLCLCKDCESKLETCPICNSMKNASLQIFMS</sequence>
<comment type="caution">
    <text evidence="8">The sequence shown here is derived from an EMBL/GenBank/DDBJ whole genome shotgun (WGS) entry which is preliminary data.</text>
</comment>
<dbReference type="FunFam" id="1.10.1170.10:FF:000002">
    <property type="entry name" value="Baculoviral IAP repeat containing 7"/>
    <property type="match status" value="1"/>
</dbReference>
<evidence type="ECO:0000256" key="2">
    <source>
        <dbReference type="ARBA" id="ARBA00022771"/>
    </source>
</evidence>
<dbReference type="GO" id="GO:0004842">
    <property type="term" value="F:ubiquitin-protein transferase activity"/>
    <property type="evidence" value="ECO:0007669"/>
    <property type="project" value="TreeGrafter"/>
</dbReference>
<dbReference type="PIRSF" id="PIRSF036836">
    <property type="entry name" value="RNase_bind_SBP1"/>
    <property type="match status" value="1"/>
</dbReference>
<dbReference type="Proteomes" id="UP000825729">
    <property type="component" value="Unassembled WGS sequence"/>
</dbReference>
<keyword evidence="3" id="KW-0862">Zinc</keyword>
<evidence type="ECO:0000313" key="9">
    <source>
        <dbReference type="Proteomes" id="UP000825729"/>
    </source>
</evidence>
<keyword evidence="2 4" id="KW-0863">Zinc-finger</keyword>
<dbReference type="Gene3D" id="3.30.40.10">
    <property type="entry name" value="Zinc/RING finger domain, C3HC4 (zinc finger)"/>
    <property type="match status" value="1"/>
</dbReference>
<accession>A0AAV7EGG6</accession>
<keyword evidence="5" id="KW-0175">Coiled coil</keyword>
<reference evidence="8 9" key="1">
    <citation type="submission" date="2021-07" db="EMBL/GenBank/DDBJ databases">
        <title>The Aristolochia fimbriata genome: insights into angiosperm evolution, floral development and chemical biosynthesis.</title>
        <authorList>
            <person name="Jiao Y."/>
        </authorList>
    </citation>
    <scope>NUCLEOTIDE SEQUENCE [LARGE SCALE GENOMIC DNA]</scope>
    <source>
        <strain evidence="8">IBCAS-2021</strain>
        <tissue evidence="8">Leaf</tissue>
    </source>
</reference>
<evidence type="ECO:0000256" key="5">
    <source>
        <dbReference type="SAM" id="Coils"/>
    </source>
</evidence>
<evidence type="ECO:0000256" key="1">
    <source>
        <dbReference type="ARBA" id="ARBA00022723"/>
    </source>
</evidence>
<feature type="domain" description="RING-type" evidence="7">
    <location>
        <begin position="314"/>
        <end position="349"/>
    </location>
</feature>
<dbReference type="Pfam" id="PF13920">
    <property type="entry name" value="zf-C3HC4_3"/>
    <property type="match status" value="1"/>
</dbReference>
<dbReference type="EMBL" id="JAINDJ010000005">
    <property type="protein sequence ID" value="KAG9447354.1"/>
    <property type="molecule type" value="Genomic_DNA"/>
</dbReference>
<dbReference type="InterPro" id="IPR013083">
    <property type="entry name" value="Znf_RING/FYVE/PHD"/>
</dbReference>
<keyword evidence="1" id="KW-0479">Metal-binding</keyword>
<dbReference type="PROSITE" id="PS50089">
    <property type="entry name" value="ZF_RING_2"/>
    <property type="match status" value="1"/>
</dbReference>